<evidence type="ECO:0000256" key="4">
    <source>
        <dbReference type="ARBA" id="ARBA00023136"/>
    </source>
</evidence>
<keyword evidence="6" id="KW-0869">Chloride channel</keyword>
<evidence type="ECO:0000313" key="7">
    <source>
        <dbReference type="Proteomes" id="UP000887566"/>
    </source>
</evidence>
<organism evidence="7 8">
    <name type="scientific">Plectus sambesii</name>
    <dbReference type="NCBI Taxonomy" id="2011161"/>
    <lineage>
        <taxon>Eukaryota</taxon>
        <taxon>Metazoa</taxon>
        <taxon>Ecdysozoa</taxon>
        <taxon>Nematoda</taxon>
        <taxon>Chromadorea</taxon>
        <taxon>Plectida</taxon>
        <taxon>Plectina</taxon>
        <taxon>Plectoidea</taxon>
        <taxon>Plectidae</taxon>
        <taxon>Plectus</taxon>
    </lineage>
</organism>
<keyword evidence="2 6" id="KW-0812">Transmembrane</keyword>
<keyword evidence="3 6" id="KW-1133">Transmembrane helix</keyword>
<evidence type="ECO:0000256" key="1">
    <source>
        <dbReference type="ARBA" id="ARBA00004370"/>
    </source>
</evidence>
<evidence type="ECO:0000256" key="2">
    <source>
        <dbReference type="ARBA" id="ARBA00022692"/>
    </source>
</evidence>
<accession>A0A914V2G1</accession>
<dbReference type="WBParaSite" id="PSAMB.scaffold146size72888.g2579.t1">
    <property type="protein sequence ID" value="PSAMB.scaffold146size72888.g2579.t1"/>
    <property type="gene ID" value="PSAMB.scaffold146size72888.g2579"/>
</dbReference>
<proteinExistence type="inferred from homology"/>
<evidence type="ECO:0000256" key="6">
    <source>
        <dbReference type="RuleBase" id="RU363126"/>
    </source>
</evidence>
<comment type="subcellular location">
    <subcellularLocation>
        <location evidence="6">Cell membrane</location>
        <topology evidence="6">Multi-pass membrane protein</topology>
    </subcellularLocation>
    <subcellularLocation>
        <location evidence="1">Membrane</location>
    </subcellularLocation>
</comment>
<comment type="function">
    <text evidence="6">Forms chloride channels.</text>
</comment>
<dbReference type="PANTHER" id="PTHR10736">
    <property type="entry name" value="BESTROPHIN"/>
    <property type="match status" value="1"/>
</dbReference>
<reference evidence="8" key="1">
    <citation type="submission" date="2022-11" db="UniProtKB">
        <authorList>
            <consortium name="WormBaseParasite"/>
        </authorList>
    </citation>
    <scope>IDENTIFICATION</scope>
</reference>
<evidence type="ECO:0000313" key="8">
    <source>
        <dbReference type="WBParaSite" id="PSAMB.scaffold146size72888.g2579.t1"/>
    </source>
</evidence>
<dbReference type="PANTHER" id="PTHR10736:SF0">
    <property type="entry name" value="BESTROPHIN HOMOLOG"/>
    <property type="match status" value="1"/>
</dbReference>
<keyword evidence="6" id="KW-0868">Chloride</keyword>
<keyword evidence="6" id="KW-0407">Ion channel</keyword>
<keyword evidence="7" id="KW-1185">Reference proteome</keyword>
<feature type="transmembrane region" description="Helical" evidence="6">
    <location>
        <begin position="75"/>
        <end position="94"/>
    </location>
</feature>
<feature type="transmembrane region" description="Helical" evidence="6">
    <location>
        <begin position="275"/>
        <end position="293"/>
    </location>
</feature>
<sequence>MTITYTGDVARSRSFNFLKLLLRWKGSLWKVIWCELLLWLFLYALISVIYRIVLTDSQQRTFEGIITFCANYTDFVPLTFILGFFVSLVVSRWWNMYESLGWIDNAAMHIASYIEGADEETVTLRRNLVRYLVLVEAMVFIRISQPVQRRYPDLAALQKAGFINEVEVEAMESIDSPHPKHWLPIFWSMKLIKQARDCGKISHDFFVHDLFLKLKEYRSGLGKICGLLGTPIPLAYTQVVFLAVRSYFFVALFGRQYLQSDSKLTTSEKTERNMIDLYFPFATIIEFFFYVGWMKVAEGLFNPFGGDDDDFEVNELLNRNLQLGLTIVDDAVSKVPAQVRDPFSKTGNDAPFVPAEHPHFHFPLSASSFKRRISSTIAVLPSIIPVSTNGHTKQTAVELIEHPSNQTFT</sequence>
<keyword evidence="6" id="KW-1003">Cell membrane</keyword>
<keyword evidence="4 6" id="KW-0472">Membrane</keyword>
<evidence type="ECO:0000256" key="3">
    <source>
        <dbReference type="ARBA" id="ARBA00022989"/>
    </source>
</evidence>
<dbReference type="Proteomes" id="UP000887566">
    <property type="component" value="Unplaced"/>
</dbReference>
<dbReference type="InterPro" id="IPR021134">
    <property type="entry name" value="Bestrophin-like"/>
</dbReference>
<dbReference type="AlphaFoldDB" id="A0A914V2G1"/>
<protein>
    <recommendedName>
        <fullName evidence="6">Bestrophin homolog</fullName>
    </recommendedName>
</protein>
<evidence type="ECO:0000256" key="5">
    <source>
        <dbReference type="ARBA" id="ARBA00034769"/>
    </source>
</evidence>
<dbReference type="GO" id="GO:0005886">
    <property type="term" value="C:plasma membrane"/>
    <property type="evidence" value="ECO:0007669"/>
    <property type="project" value="UniProtKB-SubCell"/>
</dbReference>
<keyword evidence="6" id="KW-0406">Ion transport</keyword>
<feature type="transmembrane region" description="Helical" evidence="6">
    <location>
        <begin position="235"/>
        <end position="254"/>
    </location>
</feature>
<dbReference type="GO" id="GO:0005254">
    <property type="term" value="F:chloride channel activity"/>
    <property type="evidence" value="ECO:0007669"/>
    <property type="project" value="UniProtKB-KW"/>
</dbReference>
<keyword evidence="6" id="KW-0813">Transport</keyword>
<comment type="similarity">
    <text evidence="5 6">Belongs to the anion channel-forming bestrophin (TC 1.A.46) family. Calcium-sensitive chloride channel subfamily.</text>
</comment>
<name>A0A914V2G1_9BILA</name>
<feature type="transmembrane region" description="Helical" evidence="6">
    <location>
        <begin position="28"/>
        <end position="54"/>
    </location>
</feature>
<dbReference type="InterPro" id="IPR000615">
    <property type="entry name" value="Bestrophin"/>
</dbReference>
<dbReference type="GO" id="GO:0034707">
    <property type="term" value="C:chloride channel complex"/>
    <property type="evidence" value="ECO:0007669"/>
    <property type="project" value="UniProtKB-KW"/>
</dbReference>
<dbReference type="Pfam" id="PF01062">
    <property type="entry name" value="Bestrophin"/>
    <property type="match status" value="1"/>
</dbReference>